<accession>A0A1H8ICK0</accession>
<keyword evidence="4" id="KW-1185">Reference proteome</keyword>
<dbReference type="InterPro" id="IPR005632">
    <property type="entry name" value="Chaperone_Skp"/>
</dbReference>
<feature type="region of interest" description="Disordered" evidence="1">
    <location>
        <begin position="197"/>
        <end position="247"/>
    </location>
</feature>
<keyword evidence="2" id="KW-0732">Signal</keyword>
<name>A0A1H8ICK0_9RHOB</name>
<dbReference type="InterPro" id="IPR024930">
    <property type="entry name" value="Skp_dom_sf"/>
</dbReference>
<evidence type="ECO:0000313" key="3">
    <source>
        <dbReference type="EMBL" id="SEN66184.1"/>
    </source>
</evidence>
<evidence type="ECO:0000256" key="1">
    <source>
        <dbReference type="SAM" id="MobiDB-lite"/>
    </source>
</evidence>
<organism evidence="3 4">
    <name type="scientific">Loktanella fryxellensis</name>
    <dbReference type="NCBI Taxonomy" id="245187"/>
    <lineage>
        <taxon>Bacteria</taxon>
        <taxon>Pseudomonadati</taxon>
        <taxon>Pseudomonadota</taxon>
        <taxon>Alphaproteobacteria</taxon>
        <taxon>Rhodobacterales</taxon>
        <taxon>Roseobacteraceae</taxon>
        <taxon>Loktanella</taxon>
    </lineage>
</organism>
<reference evidence="3 4" key="1">
    <citation type="submission" date="2016-10" db="EMBL/GenBank/DDBJ databases">
        <authorList>
            <person name="de Groot N.N."/>
        </authorList>
    </citation>
    <scope>NUCLEOTIDE SEQUENCE [LARGE SCALE GENOMIC DNA]</scope>
    <source>
        <strain evidence="3 4">DSM 16213</strain>
    </source>
</reference>
<evidence type="ECO:0000313" key="4">
    <source>
        <dbReference type="Proteomes" id="UP000199585"/>
    </source>
</evidence>
<dbReference type="Pfam" id="PF03938">
    <property type="entry name" value="OmpH"/>
    <property type="match status" value="1"/>
</dbReference>
<sequence>MRLRGVVLSLAAILSMTGAVRAQDVTTPARPLPILTLNTERLYEQSRYAQQIRAGLDADTAALNAENDRIVADLTEEERSLTQRRPTLTPEAFRTEALEFDVRVQAIRRARDAKELSLQQAQVTARTDFFAAAQQVIGTLMLERGAVVVLDERSVYLSLAAGDITDAAIARVDAVMLDGDGGGPLAGDGASRLIDGATLPAPVTPDDGSAATVLDALPDDPQPSQAEPTQVLPDDAVGPDPADSRTP</sequence>
<dbReference type="SMART" id="SM00935">
    <property type="entry name" value="OmpH"/>
    <property type="match status" value="1"/>
</dbReference>
<proteinExistence type="predicted"/>
<dbReference type="AlphaFoldDB" id="A0A1H8ICK0"/>
<dbReference type="OrthoDB" id="7868372at2"/>
<feature type="chain" id="PRO_5011536976" evidence="2">
    <location>
        <begin position="23"/>
        <end position="247"/>
    </location>
</feature>
<dbReference type="Proteomes" id="UP000199585">
    <property type="component" value="Unassembled WGS sequence"/>
</dbReference>
<dbReference type="SUPFAM" id="SSF111384">
    <property type="entry name" value="OmpH-like"/>
    <property type="match status" value="1"/>
</dbReference>
<feature type="signal peptide" evidence="2">
    <location>
        <begin position="1"/>
        <end position="22"/>
    </location>
</feature>
<dbReference type="GO" id="GO:0051082">
    <property type="term" value="F:unfolded protein binding"/>
    <property type="evidence" value="ECO:0007669"/>
    <property type="project" value="InterPro"/>
</dbReference>
<gene>
    <name evidence="3" type="ORF">SAMN04488003_12512</name>
</gene>
<dbReference type="EMBL" id="FOCI01000025">
    <property type="protein sequence ID" value="SEN66184.1"/>
    <property type="molecule type" value="Genomic_DNA"/>
</dbReference>
<dbReference type="RefSeq" id="WP_089905121.1">
    <property type="nucleotide sequence ID" value="NZ_FOCI01000025.1"/>
</dbReference>
<dbReference type="Gene3D" id="3.30.910.20">
    <property type="entry name" value="Skp domain"/>
    <property type="match status" value="1"/>
</dbReference>
<evidence type="ECO:0000256" key="2">
    <source>
        <dbReference type="SAM" id="SignalP"/>
    </source>
</evidence>
<dbReference type="STRING" id="245187.SAMN04488003_12512"/>
<protein>
    <submittedName>
        <fullName evidence="3">Periplasmic chaperone for outer membrane proteins Skp</fullName>
    </submittedName>
</protein>